<protein>
    <submittedName>
        <fullName evidence="3">Uncharacterized protein</fullName>
    </submittedName>
</protein>
<dbReference type="EMBL" id="JAACFV010000060">
    <property type="protein sequence ID" value="KAF7507972.1"/>
    <property type="molecule type" value="Genomic_DNA"/>
</dbReference>
<sequence>MNGWQKAMARLQKKSREHPPEAFCDTKPSSALSAAPFHPASRVPSRSTPEGQIPSTELIKRSYSPEEYRAIATNICIFVFAETLILLLLDEQKFLDTIFCILFFIPYPFWFSRVAVLVPLLASPPHGTKVSVILLLMCLHRTSRYHSKHKTPTTSHYMRFRY</sequence>
<feature type="compositionally biased region" description="Polar residues" evidence="1">
    <location>
        <begin position="44"/>
        <end position="55"/>
    </location>
</feature>
<feature type="region of interest" description="Disordered" evidence="1">
    <location>
        <begin position="1"/>
        <end position="56"/>
    </location>
</feature>
<keyword evidence="2" id="KW-0472">Membrane</keyword>
<keyword evidence="2" id="KW-0812">Transmembrane</keyword>
<feature type="transmembrane region" description="Helical" evidence="2">
    <location>
        <begin position="94"/>
        <end position="111"/>
    </location>
</feature>
<evidence type="ECO:0000256" key="2">
    <source>
        <dbReference type="SAM" id="Phobius"/>
    </source>
</evidence>
<gene>
    <name evidence="3" type="ORF">GJ744_009869</name>
</gene>
<evidence type="ECO:0000313" key="4">
    <source>
        <dbReference type="Proteomes" id="UP000606974"/>
    </source>
</evidence>
<dbReference type="Proteomes" id="UP000606974">
    <property type="component" value="Unassembled WGS sequence"/>
</dbReference>
<comment type="caution">
    <text evidence="3">The sequence shown here is derived from an EMBL/GenBank/DDBJ whole genome shotgun (WGS) entry which is preliminary data.</text>
</comment>
<proteinExistence type="predicted"/>
<evidence type="ECO:0000313" key="3">
    <source>
        <dbReference type="EMBL" id="KAF7507972.1"/>
    </source>
</evidence>
<evidence type="ECO:0000256" key="1">
    <source>
        <dbReference type="SAM" id="MobiDB-lite"/>
    </source>
</evidence>
<name>A0A8H7E3G0_9EURO</name>
<feature type="transmembrane region" description="Helical" evidence="2">
    <location>
        <begin position="70"/>
        <end position="89"/>
    </location>
</feature>
<reference evidence="3" key="1">
    <citation type="submission" date="2020-02" db="EMBL/GenBank/DDBJ databases">
        <authorList>
            <person name="Palmer J.M."/>
        </authorList>
    </citation>
    <scope>NUCLEOTIDE SEQUENCE</scope>
    <source>
        <strain evidence="3">EPUS1.4</strain>
        <tissue evidence="3">Thallus</tissue>
    </source>
</reference>
<keyword evidence="2" id="KW-1133">Transmembrane helix</keyword>
<dbReference type="AlphaFoldDB" id="A0A8H7E3G0"/>
<accession>A0A8H7E3G0</accession>
<keyword evidence="4" id="KW-1185">Reference proteome</keyword>
<organism evidence="3 4">
    <name type="scientific">Endocarpon pusillum</name>
    <dbReference type="NCBI Taxonomy" id="364733"/>
    <lineage>
        <taxon>Eukaryota</taxon>
        <taxon>Fungi</taxon>
        <taxon>Dikarya</taxon>
        <taxon>Ascomycota</taxon>
        <taxon>Pezizomycotina</taxon>
        <taxon>Eurotiomycetes</taxon>
        <taxon>Chaetothyriomycetidae</taxon>
        <taxon>Verrucariales</taxon>
        <taxon>Verrucariaceae</taxon>
        <taxon>Endocarpon</taxon>
    </lineage>
</organism>